<protein>
    <submittedName>
        <fullName evidence="3">Uncharacterized protein</fullName>
    </submittedName>
</protein>
<sequence length="105" mass="11864">MDDENSPKAGNKNSSAESENEKSTYNNVNLGLNDISKKQSLSWKYFKMEKVSETGQDFNAICNINDNTSKKYNAQLKVSRGSTLILIWLLINLFLLVLNEPVSFL</sequence>
<gene>
    <name evidence="3" type="ORF">C2G38_2188111</name>
</gene>
<keyword evidence="4" id="KW-1185">Reference proteome</keyword>
<keyword evidence="2" id="KW-1133">Transmembrane helix</keyword>
<feature type="transmembrane region" description="Helical" evidence="2">
    <location>
        <begin position="78"/>
        <end position="98"/>
    </location>
</feature>
<name>A0A397V710_9GLOM</name>
<dbReference type="Proteomes" id="UP000266673">
    <property type="component" value="Unassembled WGS sequence"/>
</dbReference>
<keyword evidence="2" id="KW-0472">Membrane</keyword>
<comment type="caution">
    <text evidence="3">The sequence shown here is derived from an EMBL/GenBank/DDBJ whole genome shotgun (WGS) entry which is preliminary data.</text>
</comment>
<evidence type="ECO:0000313" key="3">
    <source>
        <dbReference type="EMBL" id="RIB17137.1"/>
    </source>
</evidence>
<evidence type="ECO:0000256" key="1">
    <source>
        <dbReference type="SAM" id="MobiDB-lite"/>
    </source>
</evidence>
<feature type="region of interest" description="Disordered" evidence="1">
    <location>
        <begin position="1"/>
        <end position="27"/>
    </location>
</feature>
<evidence type="ECO:0000256" key="2">
    <source>
        <dbReference type="SAM" id="Phobius"/>
    </source>
</evidence>
<dbReference type="AlphaFoldDB" id="A0A397V710"/>
<keyword evidence="2" id="KW-0812">Transmembrane</keyword>
<proteinExistence type="predicted"/>
<reference evidence="3 4" key="1">
    <citation type="submission" date="2018-06" db="EMBL/GenBank/DDBJ databases">
        <title>Comparative genomics reveals the genomic features of Rhizophagus irregularis, R. cerebriforme, R. diaphanum and Gigaspora rosea, and their symbiotic lifestyle signature.</title>
        <authorList>
            <person name="Morin E."/>
            <person name="San Clemente H."/>
            <person name="Chen E.C.H."/>
            <person name="De La Providencia I."/>
            <person name="Hainaut M."/>
            <person name="Kuo A."/>
            <person name="Kohler A."/>
            <person name="Murat C."/>
            <person name="Tang N."/>
            <person name="Roy S."/>
            <person name="Loubradou J."/>
            <person name="Henrissat B."/>
            <person name="Grigoriev I.V."/>
            <person name="Corradi N."/>
            <person name="Roux C."/>
            <person name="Martin F.M."/>
        </authorList>
    </citation>
    <scope>NUCLEOTIDE SEQUENCE [LARGE SCALE GENOMIC DNA]</scope>
    <source>
        <strain evidence="3 4">DAOM 194757</strain>
    </source>
</reference>
<organism evidence="3 4">
    <name type="scientific">Gigaspora rosea</name>
    <dbReference type="NCBI Taxonomy" id="44941"/>
    <lineage>
        <taxon>Eukaryota</taxon>
        <taxon>Fungi</taxon>
        <taxon>Fungi incertae sedis</taxon>
        <taxon>Mucoromycota</taxon>
        <taxon>Glomeromycotina</taxon>
        <taxon>Glomeromycetes</taxon>
        <taxon>Diversisporales</taxon>
        <taxon>Gigasporaceae</taxon>
        <taxon>Gigaspora</taxon>
    </lineage>
</organism>
<dbReference type="EMBL" id="QKWP01000627">
    <property type="protein sequence ID" value="RIB17137.1"/>
    <property type="molecule type" value="Genomic_DNA"/>
</dbReference>
<evidence type="ECO:0000313" key="4">
    <source>
        <dbReference type="Proteomes" id="UP000266673"/>
    </source>
</evidence>
<accession>A0A397V710</accession>